<dbReference type="RefSeq" id="WP_148899648.1">
    <property type="nucleotide sequence ID" value="NZ_VNHY01000004.1"/>
</dbReference>
<accession>A0A5D3YF32</accession>
<dbReference type="Proteomes" id="UP000324595">
    <property type="component" value="Unassembled WGS sequence"/>
</dbReference>
<sequence length="215" mass="23923">MSYKNIPALPSNIEIVKRFDTREIDGSTSSLQLFPPNPARDESQRNYVKNPFQGDYNHVVLDLSLNLTSQIIKEDSAGNVLPATIMNELKDSTVLVETNGGRTERILQPTSDYMNFSQTRSELAAAEDNTTSPAPLISRTLVTVEATGPRRVPDLFYLTKNESFTFDIEFNDGSNFPAAADYSPGRLAITAQFTLAQMSDQQLNKYKNKFRSANG</sequence>
<dbReference type="AlphaFoldDB" id="A0A5D3YF32"/>
<protein>
    <submittedName>
        <fullName evidence="1">Uncharacterized protein</fullName>
    </submittedName>
</protein>
<proteinExistence type="predicted"/>
<evidence type="ECO:0000313" key="2">
    <source>
        <dbReference type="Proteomes" id="UP000324595"/>
    </source>
</evidence>
<dbReference type="EMBL" id="VNHY01000004">
    <property type="protein sequence ID" value="TYP92087.1"/>
    <property type="molecule type" value="Genomic_DNA"/>
</dbReference>
<reference evidence="1 2" key="1">
    <citation type="submission" date="2019-07" db="EMBL/GenBank/DDBJ databases">
        <title>Genomic Encyclopedia of Archaeal and Bacterial Type Strains, Phase II (KMG-II): from individual species to whole genera.</title>
        <authorList>
            <person name="Goeker M."/>
        </authorList>
    </citation>
    <scope>NUCLEOTIDE SEQUENCE [LARGE SCALE GENOMIC DNA]</scope>
    <source>
        <strain evidence="1 2">DSM 21935</strain>
    </source>
</reference>
<comment type="caution">
    <text evidence="1">The sequence shown here is derived from an EMBL/GenBank/DDBJ whole genome shotgun (WGS) entry which is preliminary data.</text>
</comment>
<keyword evidence="2" id="KW-1185">Reference proteome</keyword>
<dbReference type="OrthoDB" id="1524230at2"/>
<evidence type="ECO:0000313" key="1">
    <source>
        <dbReference type="EMBL" id="TYP92087.1"/>
    </source>
</evidence>
<organism evidence="1 2">
    <name type="scientific">Fodinibius salinus</name>
    <dbReference type="NCBI Taxonomy" id="860790"/>
    <lineage>
        <taxon>Bacteria</taxon>
        <taxon>Pseudomonadati</taxon>
        <taxon>Balneolota</taxon>
        <taxon>Balneolia</taxon>
        <taxon>Balneolales</taxon>
        <taxon>Balneolaceae</taxon>
        <taxon>Fodinibius</taxon>
    </lineage>
</organism>
<gene>
    <name evidence="1" type="ORF">LX73_2334</name>
</gene>
<name>A0A5D3YF32_9BACT</name>